<organism evidence="1 2">
    <name type="scientific">Linum trigynum</name>
    <dbReference type="NCBI Taxonomy" id="586398"/>
    <lineage>
        <taxon>Eukaryota</taxon>
        <taxon>Viridiplantae</taxon>
        <taxon>Streptophyta</taxon>
        <taxon>Embryophyta</taxon>
        <taxon>Tracheophyta</taxon>
        <taxon>Spermatophyta</taxon>
        <taxon>Magnoliopsida</taxon>
        <taxon>eudicotyledons</taxon>
        <taxon>Gunneridae</taxon>
        <taxon>Pentapetalae</taxon>
        <taxon>rosids</taxon>
        <taxon>fabids</taxon>
        <taxon>Malpighiales</taxon>
        <taxon>Linaceae</taxon>
        <taxon>Linum</taxon>
    </lineage>
</organism>
<evidence type="ECO:0000313" key="1">
    <source>
        <dbReference type="EMBL" id="CAL1411192.1"/>
    </source>
</evidence>
<evidence type="ECO:0000313" key="2">
    <source>
        <dbReference type="Proteomes" id="UP001497516"/>
    </source>
</evidence>
<dbReference type="EMBL" id="OZ034822">
    <property type="protein sequence ID" value="CAL1411192.1"/>
    <property type="molecule type" value="Genomic_DNA"/>
</dbReference>
<sequence length="109" mass="11864">MFQLKKLYAGVDRGREAETERETTVIVGEASPAVEAEKGSSRRKKKYGAGRGDGCPLEQCFERAESREEMLPGRGATAEMGGELGETELWTRVAGSSLSLCRLRNPSPT</sequence>
<keyword evidence="2" id="KW-1185">Reference proteome</keyword>
<accession>A0AAV2GLL4</accession>
<dbReference type="AlphaFoldDB" id="A0AAV2GLL4"/>
<gene>
    <name evidence="1" type="ORF">LTRI10_LOCUS50564</name>
</gene>
<reference evidence="1 2" key="1">
    <citation type="submission" date="2024-04" db="EMBL/GenBank/DDBJ databases">
        <authorList>
            <person name="Fracassetti M."/>
        </authorList>
    </citation>
    <scope>NUCLEOTIDE SEQUENCE [LARGE SCALE GENOMIC DNA]</scope>
</reference>
<dbReference type="Proteomes" id="UP001497516">
    <property type="component" value="Chromosome 9"/>
</dbReference>
<proteinExistence type="predicted"/>
<name>A0AAV2GLL4_9ROSI</name>
<protein>
    <submittedName>
        <fullName evidence="1">Uncharacterized protein</fullName>
    </submittedName>
</protein>